<dbReference type="AlphaFoldDB" id="A0A4P9X5D9"/>
<evidence type="ECO:0000256" key="1">
    <source>
        <dbReference type="SAM" id="MobiDB-lite"/>
    </source>
</evidence>
<dbReference type="InterPro" id="IPR021463">
    <property type="entry name" value="Methyltransf_34"/>
</dbReference>
<evidence type="ECO:0000313" key="3">
    <source>
        <dbReference type="Proteomes" id="UP000274922"/>
    </source>
</evidence>
<proteinExistence type="predicted"/>
<sequence length="367" mass="38805">MAASHSASPSAPASAAASASAVKPTKHRAKKTRAPPPPPPAGMAAEGAAAGTLGGRAAVDPRRERVQCQRLVSAVCATFASVRAEPDYAARLAQIKTHFYDRAFDRIFLDPALVPVYAASYSPARALGYRDLLLDSPVLRVIVAAGGRVCALGAGSGGEVMAFAGALTTLREDAAVAAVTATAEAVSPASPAPSIPATPIDLVLQDFGPYQSAVALMQAALPSQFGLTPTALQVQFIQSDLVADPLPLGPAAGTDPATPPCRLLITAFVLNELLALQKAHFHRVVRHVLTQLPADAHWLVVDAASSFSDVAIAGRAYRVHHLLDHIPQLDCVEARDSHWYRFPKGLQSPDPLQNMRYWMRLYRRKAA</sequence>
<dbReference type="OrthoDB" id="6419443at2759"/>
<feature type="compositionally biased region" description="Basic residues" evidence="1">
    <location>
        <begin position="24"/>
        <end position="33"/>
    </location>
</feature>
<evidence type="ECO:0008006" key="4">
    <source>
        <dbReference type="Google" id="ProtNLM"/>
    </source>
</evidence>
<accession>A0A4P9X5D9</accession>
<dbReference type="EMBL" id="ML014222">
    <property type="protein sequence ID" value="RKP00334.1"/>
    <property type="molecule type" value="Genomic_DNA"/>
</dbReference>
<keyword evidence="3" id="KW-1185">Reference proteome</keyword>
<reference evidence="3" key="1">
    <citation type="journal article" date="2018" name="Nat. Microbiol.">
        <title>Leveraging single-cell genomics to expand the fungal tree of life.</title>
        <authorList>
            <person name="Ahrendt S.R."/>
            <person name="Quandt C.A."/>
            <person name="Ciobanu D."/>
            <person name="Clum A."/>
            <person name="Salamov A."/>
            <person name="Andreopoulos B."/>
            <person name="Cheng J.F."/>
            <person name="Woyke T."/>
            <person name="Pelin A."/>
            <person name="Henrissat B."/>
            <person name="Reynolds N.K."/>
            <person name="Benny G.L."/>
            <person name="Smith M.E."/>
            <person name="James T.Y."/>
            <person name="Grigoriev I.V."/>
        </authorList>
    </citation>
    <scope>NUCLEOTIDE SEQUENCE [LARGE SCALE GENOMIC DNA]</scope>
    <source>
        <strain evidence="3">ATCC 52028</strain>
    </source>
</reference>
<feature type="compositionally biased region" description="Low complexity" evidence="1">
    <location>
        <begin position="1"/>
        <end position="21"/>
    </location>
</feature>
<evidence type="ECO:0000313" key="2">
    <source>
        <dbReference type="EMBL" id="RKP00334.1"/>
    </source>
</evidence>
<gene>
    <name evidence="2" type="ORF">CXG81DRAFT_26954</name>
</gene>
<protein>
    <recommendedName>
        <fullName evidence="4">25S rRNA (Uridine(2843)-N(3))-methyltransferase</fullName>
    </recommendedName>
</protein>
<dbReference type="STRING" id="1555241.A0A4P9X5D9"/>
<organism evidence="2 3">
    <name type="scientific">Caulochytrium protostelioides</name>
    <dbReference type="NCBI Taxonomy" id="1555241"/>
    <lineage>
        <taxon>Eukaryota</taxon>
        <taxon>Fungi</taxon>
        <taxon>Fungi incertae sedis</taxon>
        <taxon>Chytridiomycota</taxon>
        <taxon>Chytridiomycota incertae sedis</taxon>
        <taxon>Chytridiomycetes</taxon>
        <taxon>Caulochytriales</taxon>
        <taxon>Caulochytriaceae</taxon>
        <taxon>Caulochytrium</taxon>
    </lineage>
</organism>
<feature type="region of interest" description="Disordered" evidence="1">
    <location>
        <begin position="1"/>
        <end position="47"/>
    </location>
</feature>
<dbReference type="Pfam" id="PF11312">
    <property type="entry name" value="Methyltransf_34"/>
    <property type="match status" value="1"/>
</dbReference>
<dbReference type="Proteomes" id="UP000274922">
    <property type="component" value="Unassembled WGS sequence"/>
</dbReference>
<name>A0A4P9X5D9_9FUNG</name>